<evidence type="ECO:0000313" key="3">
    <source>
        <dbReference type="EMBL" id="GIL75764.1"/>
    </source>
</evidence>
<keyword evidence="4" id="KW-1185">Reference proteome</keyword>
<evidence type="ECO:0000313" key="4">
    <source>
        <dbReference type="Proteomes" id="UP000747110"/>
    </source>
</evidence>
<dbReference type="GO" id="GO:0009116">
    <property type="term" value="P:nucleoside metabolic process"/>
    <property type="evidence" value="ECO:0007669"/>
    <property type="project" value="InterPro"/>
</dbReference>
<keyword evidence="1" id="KW-0732">Signal</keyword>
<name>A0A8J4C596_9CHLO</name>
<dbReference type="AlphaFoldDB" id="A0A8J4C596"/>
<dbReference type="InterPro" id="IPR000845">
    <property type="entry name" value="Nucleoside_phosphorylase_d"/>
</dbReference>
<feature type="chain" id="PRO_5035216175" description="Nucleoside phosphorylase domain-containing protein" evidence="1">
    <location>
        <begin position="21"/>
        <end position="137"/>
    </location>
</feature>
<dbReference type="OrthoDB" id="76388at2759"/>
<comment type="caution">
    <text evidence="3">The sequence shown here is derived from an EMBL/GenBank/DDBJ whole genome shotgun (WGS) entry which is preliminary data.</text>
</comment>
<reference evidence="3" key="1">
    <citation type="journal article" date="2021" name="Proc. Natl. Acad. Sci. U.S.A.">
        <title>Three genomes in the algal genus Volvox reveal the fate of a haploid sex-determining region after a transition to homothallism.</title>
        <authorList>
            <person name="Yamamoto K."/>
            <person name="Hamaji T."/>
            <person name="Kawai-Toyooka H."/>
            <person name="Matsuzaki R."/>
            <person name="Takahashi F."/>
            <person name="Nishimura Y."/>
            <person name="Kawachi M."/>
            <person name="Noguchi H."/>
            <person name="Minakuchi Y."/>
            <person name="Umen J.G."/>
            <person name="Toyoda A."/>
            <person name="Nozaki H."/>
        </authorList>
    </citation>
    <scope>NUCLEOTIDE SEQUENCE</scope>
    <source>
        <strain evidence="3">NIES-3786</strain>
    </source>
</reference>
<dbReference type="Pfam" id="PF01048">
    <property type="entry name" value="PNP_UDP_1"/>
    <property type="match status" value="1"/>
</dbReference>
<dbReference type="Gene3D" id="3.40.50.1580">
    <property type="entry name" value="Nucleoside phosphorylase domain"/>
    <property type="match status" value="1"/>
</dbReference>
<dbReference type="SUPFAM" id="SSF53167">
    <property type="entry name" value="Purine and uridine phosphorylases"/>
    <property type="match status" value="1"/>
</dbReference>
<evidence type="ECO:0000259" key="2">
    <source>
        <dbReference type="Pfam" id="PF01048"/>
    </source>
</evidence>
<dbReference type="Proteomes" id="UP000747110">
    <property type="component" value="Unassembled WGS sequence"/>
</dbReference>
<dbReference type="PANTHER" id="PTHR21234:SF30">
    <property type="entry name" value="PHOSPHORYLASE SUPERFAMILY PROTEIN"/>
    <property type="match status" value="1"/>
</dbReference>
<organism evidence="3 4">
    <name type="scientific">Volvox reticuliferus</name>
    <dbReference type="NCBI Taxonomy" id="1737510"/>
    <lineage>
        <taxon>Eukaryota</taxon>
        <taxon>Viridiplantae</taxon>
        <taxon>Chlorophyta</taxon>
        <taxon>core chlorophytes</taxon>
        <taxon>Chlorophyceae</taxon>
        <taxon>CS clade</taxon>
        <taxon>Chlamydomonadales</taxon>
        <taxon>Volvocaceae</taxon>
        <taxon>Volvox</taxon>
    </lineage>
</organism>
<dbReference type="EMBL" id="BNCP01000008">
    <property type="protein sequence ID" value="GIL75764.1"/>
    <property type="molecule type" value="Genomic_DNA"/>
</dbReference>
<evidence type="ECO:0000256" key="1">
    <source>
        <dbReference type="SAM" id="SignalP"/>
    </source>
</evidence>
<dbReference type="GO" id="GO:0003824">
    <property type="term" value="F:catalytic activity"/>
    <property type="evidence" value="ECO:0007669"/>
    <property type="project" value="InterPro"/>
</dbReference>
<protein>
    <recommendedName>
        <fullName evidence="2">Nucleoside phosphorylase domain-containing protein</fullName>
    </recommendedName>
</protein>
<sequence length="137" mass="14771">MPYINICPLVLALVGRVAHSVTPHMLPSCVIHQVKDIGYKPKLVVSTNPGASSSTFLDNKEYREALYSLFKAQAFEMEGAAFMHVCVSAGKECLVIRGLSDLAGGDADFVNVVQVFLAFSSRNTAAVTKAIISRIPK</sequence>
<accession>A0A8J4C596</accession>
<feature type="signal peptide" evidence="1">
    <location>
        <begin position="1"/>
        <end position="20"/>
    </location>
</feature>
<gene>
    <name evidence="3" type="ORF">Vretifemale_5493</name>
</gene>
<dbReference type="PANTHER" id="PTHR21234">
    <property type="entry name" value="PURINE NUCLEOSIDE PHOSPHORYLASE"/>
    <property type="match status" value="1"/>
</dbReference>
<proteinExistence type="predicted"/>
<feature type="domain" description="Nucleoside phosphorylase" evidence="2">
    <location>
        <begin position="51"/>
        <end position="132"/>
    </location>
</feature>
<dbReference type="InterPro" id="IPR035994">
    <property type="entry name" value="Nucleoside_phosphorylase_sf"/>
</dbReference>